<dbReference type="InterPro" id="IPR050707">
    <property type="entry name" value="HTH_MetabolicPath_Reg"/>
</dbReference>
<feature type="domain" description="HTH iclR-type" evidence="4">
    <location>
        <begin position="2"/>
        <end position="66"/>
    </location>
</feature>
<dbReference type="EMBL" id="CP011058">
    <property type="protein sequence ID" value="AJY76775.1"/>
    <property type="molecule type" value="Genomic_DNA"/>
</dbReference>
<evidence type="ECO:0008006" key="8">
    <source>
        <dbReference type="Google" id="ProtNLM"/>
    </source>
</evidence>
<dbReference type="OrthoDB" id="9791752at2"/>
<protein>
    <recommendedName>
        <fullName evidence="8">IclR family transcriptional regulator</fullName>
    </recommendedName>
</protein>
<dbReference type="SMART" id="SM00346">
    <property type="entry name" value="HTH_ICLR"/>
    <property type="match status" value="1"/>
</dbReference>
<evidence type="ECO:0000256" key="1">
    <source>
        <dbReference type="ARBA" id="ARBA00023015"/>
    </source>
</evidence>
<evidence type="ECO:0000256" key="3">
    <source>
        <dbReference type="ARBA" id="ARBA00023163"/>
    </source>
</evidence>
<dbReference type="HOGENOM" id="CLU_062618_4_3_9"/>
<proteinExistence type="predicted"/>
<evidence type="ECO:0000259" key="5">
    <source>
        <dbReference type="PROSITE" id="PS51078"/>
    </source>
</evidence>
<dbReference type="Pfam" id="PF01614">
    <property type="entry name" value="IclR_C"/>
    <property type="match status" value="1"/>
</dbReference>
<dbReference type="PATRIC" id="fig|1126833.4.peg.4867"/>
<dbReference type="GO" id="GO:0003677">
    <property type="term" value="F:DNA binding"/>
    <property type="evidence" value="ECO:0007669"/>
    <property type="project" value="UniProtKB-KW"/>
</dbReference>
<organism evidence="6 7">
    <name type="scientific">Paenibacillus beijingensis</name>
    <dbReference type="NCBI Taxonomy" id="1126833"/>
    <lineage>
        <taxon>Bacteria</taxon>
        <taxon>Bacillati</taxon>
        <taxon>Bacillota</taxon>
        <taxon>Bacilli</taxon>
        <taxon>Bacillales</taxon>
        <taxon>Paenibacillaceae</taxon>
        <taxon>Paenibacillus</taxon>
    </lineage>
</organism>
<evidence type="ECO:0000313" key="6">
    <source>
        <dbReference type="EMBL" id="AJY76775.1"/>
    </source>
</evidence>
<dbReference type="Proteomes" id="UP000032633">
    <property type="component" value="Chromosome"/>
</dbReference>
<dbReference type="InterPro" id="IPR014757">
    <property type="entry name" value="Tscrpt_reg_IclR_C"/>
</dbReference>
<reference evidence="7" key="2">
    <citation type="submission" date="2015-03" db="EMBL/GenBank/DDBJ databases">
        <title>Genome sequence of Paenibacillus beijingensis strain DSM 24997T.</title>
        <authorList>
            <person name="Kwak Y."/>
            <person name="Shin J.-H."/>
        </authorList>
    </citation>
    <scope>NUCLEOTIDE SEQUENCE [LARGE SCALE GENOMIC DNA]</scope>
    <source>
        <strain evidence="7">DSM 24997</strain>
    </source>
</reference>
<feature type="domain" description="IclR-ED" evidence="5">
    <location>
        <begin position="67"/>
        <end position="244"/>
    </location>
</feature>
<keyword evidence="1" id="KW-0805">Transcription regulation</keyword>
<dbReference type="InterPro" id="IPR036388">
    <property type="entry name" value="WH-like_DNA-bd_sf"/>
</dbReference>
<dbReference type="STRING" id="1126833.VN24_22155"/>
<accession>A0A0D5NNP5</accession>
<evidence type="ECO:0000256" key="2">
    <source>
        <dbReference type="ARBA" id="ARBA00023125"/>
    </source>
</evidence>
<evidence type="ECO:0000259" key="4">
    <source>
        <dbReference type="PROSITE" id="PS51077"/>
    </source>
</evidence>
<gene>
    <name evidence="6" type="ORF">VN24_22155</name>
</gene>
<dbReference type="Gene3D" id="1.10.10.10">
    <property type="entry name" value="Winged helix-like DNA-binding domain superfamily/Winged helix DNA-binding domain"/>
    <property type="match status" value="1"/>
</dbReference>
<dbReference type="PANTHER" id="PTHR30136:SF24">
    <property type="entry name" value="HTH-TYPE TRANSCRIPTIONAL REPRESSOR ALLR"/>
    <property type="match status" value="1"/>
</dbReference>
<evidence type="ECO:0000313" key="7">
    <source>
        <dbReference type="Proteomes" id="UP000032633"/>
    </source>
</evidence>
<dbReference type="KEGG" id="pbj:VN24_22155"/>
<keyword evidence="3" id="KW-0804">Transcription</keyword>
<dbReference type="Pfam" id="PF09339">
    <property type="entry name" value="HTH_IclR"/>
    <property type="match status" value="1"/>
</dbReference>
<keyword evidence="7" id="KW-1185">Reference proteome</keyword>
<dbReference type="SUPFAM" id="SSF46785">
    <property type="entry name" value="Winged helix' DNA-binding domain"/>
    <property type="match status" value="1"/>
</dbReference>
<name>A0A0D5NNP5_9BACL</name>
<dbReference type="AlphaFoldDB" id="A0A0D5NNP5"/>
<dbReference type="InterPro" id="IPR036390">
    <property type="entry name" value="WH_DNA-bd_sf"/>
</dbReference>
<sequence>MVQSIDRAIQIVHLLISEENRSDWPISDIAVQVGLPISTTHRLISTLMKHDLVVQVPETKQYKVGPKWMEIGLRQLEQMDMRTAARPVMERLANEVKESVYLSLPNKYDAFIIDRVDSPGTVRVIDNLGERIPMHIGAPNKSMLANMDPKVAEAILVRLIDEKEKRLELLHKLPEIRKAGYCISYGEKTEGTASVASPIIGFGRKVVGALSIGIISYQISEDRLSYLVEQTIRNAAEISKKLGG</sequence>
<keyword evidence="2" id="KW-0238">DNA-binding</keyword>
<dbReference type="InterPro" id="IPR029016">
    <property type="entry name" value="GAF-like_dom_sf"/>
</dbReference>
<dbReference type="RefSeq" id="WP_045672200.1">
    <property type="nucleotide sequence ID" value="NZ_CP011058.1"/>
</dbReference>
<dbReference type="InterPro" id="IPR005471">
    <property type="entry name" value="Tscrpt_reg_IclR_N"/>
</dbReference>
<dbReference type="SUPFAM" id="SSF55781">
    <property type="entry name" value="GAF domain-like"/>
    <property type="match status" value="1"/>
</dbReference>
<dbReference type="PANTHER" id="PTHR30136">
    <property type="entry name" value="HELIX-TURN-HELIX TRANSCRIPTIONAL REGULATOR, ICLR FAMILY"/>
    <property type="match status" value="1"/>
</dbReference>
<dbReference type="GO" id="GO:0003700">
    <property type="term" value="F:DNA-binding transcription factor activity"/>
    <property type="evidence" value="ECO:0007669"/>
    <property type="project" value="TreeGrafter"/>
</dbReference>
<dbReference type="GO" id="GO:0045892">
    <property type="term" value="P:negative regulation of DNA-templated transcription"/>
    <property type="evidence" value="ECO:0007669"/>
    <property type="project" value="UniProtKB-ARBA"/>
</dbReference>
<reference evidence="6 7" key="1">
    <citation type="journal article" date="2015" name="J. Biotechnol.">
        <title>Complete genome sequence of Paenibacillus beijingensis 7188(T) (=DSM 24997(T)), a novel rhizobacterium from jujube garden soil.</title>
        <authorList>
            <person name="Kwak Y."/>
            <person name="Shin J.H."/>
        </authorList>
    </citation>
    <scope>NUCLEOTIDE SEQUENCE [LARGE SCALE GENOMIC DNA]</scope>
    <source>
        <strain evidence="6 7">DSM 24997</strain>
    </source>
</reference>
<dbReference type="PROSITE" id="PS51077">
    <property type="entry name" value="HTH_ICLR"/>
    <property type="match status" value="1"/>
</dbReference>
<dbReference type="Gene3D" id="3.30.450.40">
    <property type="match status" value="1"/>
</dbReference>
<dbReference type="PROSITE" id="PS51078">
    <property type="entry name" value="ICLR_ED"/>
    <property type="match status" value="1"/>
</dbReference>